<organism evidence="1 2">
    <name type="scientific">Sphagnum troendelagicum</name>
    <dbReference type="NCBI Taxonomy" id="128251"/>
    <lineage>
        <taxon>Eukaryota</taxon>
        <taxon>Viridiplantae</taxon>
        <taxon>Streptophyta</taxon>
        <taxon>Embryophyta</taxon>
        <taxon>Bryophyta</taxon>
        <taxon>Sphagnophytina</taxon>
        <taxon>Sphagnopsida</taxon>
        <taxon>Sphagnales</taxon>
        <taxon>Sphagnaceae</taxon>
        <taxon>Sphagnum</taxon>
    </lineage>
</organism>
<reference evidence="1" key="1">
    <citation type="submission" date="2024-02" db="EMBL/GenBank/DDBJ databases">
        <authorList>
            <consortium name="ELIXIR-Norway"/>
            <consortium name="Elixir Norway"/>
        </authorList>
    </citation>
    <scope>NUCLEOTIDE SEQUENCE</scope>
</reference>
<name>A0ABP0U9G4_9BRYO</name>
<sequence length="80" mass="9204">MIAHKMPEYVKLAEIALVQVIGSVEDARCFSKSKLRNCLTTHLDLVVQMFAHQFYTLENFPNPQAVAAWKEMQIRYGFDA</sequence>
<keyword evidence="2" id="KW-1185">Reference proteome</keyword>
<accession>A0ABP0U9G4</accession>
<dbReference type="EMBL" id="OZ019894">
    <property type="protein sequence ID" value="CAK9215925.1"/>
    <property type="molecule type" value="Genomic_DNA"/>
</dbReference>
<proteinExistence type="predicted"/>
<dbReference type="Proteomes" id="UP001497512">
    <property type="component" value="Chromosome 2"/>
</dbReference>
<gene>
    <name evidence="1" type="ORF">CSSPTR1EN2_LOCUS13074</name>
</gene>
<evidence type="ECO:0000313" key="1">
    <source>
        <dbReference type="EMBL" id="CAK9215925.1"/>
    </source>
</evidence>
<protein>
    <submittedName>
        <fullName evidence="1">Uncharacterized protein</fullName>
    </submittedName>
</protein>
<evidence type="ECO:0000313" key="2">
    <source>
        <dbReference type="Proteomes" id="UP001497512"/>
    </source>
</evidence>